<protein>
    <submittedName>
        <fullName evidence="1">Uncharacterized protein</fullName>
    </submittedName>
</protein>
<comment type="caution">
    <text evidence="1">The sequence shown here is derived from an EMBL/GenBank/DDBJ whole genome shotgun (WGS) entry which is preliminary data.</text>
</comment>
<evidence type="ECO:0000313" key="1">
    <source>
        <dbReference type="EMBL" id="EKO33029.1"/>
    </source>
</evidence>
<dbReference type="EMBL" id="AHON02000059">
    <property type="protein sequence ID" value="EKO33029.1"/>
    <property type="molecule type" value="Genomic_DNA"/>
</dbReference>
<organism evidence="1 2">
    <name type="scientific">Leptospira santarosai str. MOR084</name>
    <dbReference type="NCBI Taxonomy" id="1049984"/>
    <lineage>
        <taxon>Bacteria</taxon>
        <taxon>Pseudomonadati</taxon>
        <taxon>Spirochaetota</taxon>
        <taxon>Spirochaetia</taxon>
        <taxon>Leptospirales</taxon>
        <taxon>Leptospiraceae</taxon>
        <taxon>Leptospira</taxon>
    </lineage>
</organism>
<sequence length="38" mass="4301">MGGRIPHCKLIVQISQLRWEPKATLRCLLTISLLLALD</sequence>
<accession>A0A0E2BCM0</accession>
<name>A0A0E2BCM0_9LEPT</name>
<gene>
    <name evidence="1" type="ORF">LEP1GSC179_3722</name>
</gene>
<dbReference type="AlphaFoldDB" id="A0A0E2BCM0"/>
<proteinExistence type="predicted"/>
<evidence type="ECO:0000313" key="2">
    <source>
        <dbReference type="Proteomes" id="UP000006329"/>
    </source>
</evidence>
<dbReference type="Proteomes" id="UP000006329">
    <property type="component" value="Unassembled WGS sequence"/>
</dbReference>
<reference evidence="1" key="1">
    <citation type="submission" date="2012-10" db="EMBL/GenBank/DDBJ databases">
        <authorList>
            <person name="Harkins D.M."/>
            <person name="Durkin A.S."/>
            <person name="Brinkac L.M."/>
            <person name="Haft D.H."/>
            <person name="Selengut J.D."/>
            <person name="Sanka R."/>
            <person name="DePew J."/>
            <person name="Purushe J."/>
            <person name="Matthias M.A."/>
            <person name="Vinetz J.M."/>
            <person name="Sutton G.G."/>
            <person name="Nierman W.C."/>
            <person name="Fouts D.E."/>
        </authorList>
    </citation>
    <scope>NUCLEOTIDE SEQUENCE [LARGE SCALE GENOMIC DNA]</scope>
    <source>
        <strain evidence="1">MOR084</strain>
    </source>
</reference>
<keyword evidence="2" id="KW-1185">Reference proteome</keyword>